<protein>
    <recommendedName>
        <fullName evidence="4">Transmembrane protein</fullName>
    </recommendedName>
</protein>
<keyword evidence="3" id="KW-1185">Reference proteome</keyword>
<evidence type="ECO:0000313" key="3">
    <source>
        <dbReference type="Proteomes" id="UP000265520"/>
    </source>
</evidence>
<feature type="transmembrane region" description="Helical" evidence="1">
    <location>
        <begin position="105"/>
        <end position="125"/>
    </location>
</feature>
<evidence type="ECO:0000313" key="2">
    <source>
        <dbReference type="EMBL" id="MCH91483.1"/>
    </source>
</evidence>
<name>A0A392MW04_9FABA</name>
<dbReference type="AlphaFoldDB" id="A0A392MW04"/>
<reference evidence="2 3" key="1">
    <citation type="journal article" date="2018" name="Front. Plant Sci.">
        <title>Red Clover (Trifolium pratense) and Zigzag Clover (T. medium) - A Picture of Genomic Similarities and Differences.</title>
        <authorList>
            <person name="Dluhosova J."/>
            <person name="Istvanek J."/>
            <person name="Nedelnik J."/>
            <person name="Repkova J."/>
        </authorList>
    </citation>
    <scope>NUCLEOTIDE SEQUENCE [LARGE SCALE GENOMIC DNA]</scope>
    <source>
        <strain evidence="3">cv. 10/8</strain>
        <tissue evidence="2">Leaf</tissue>
    </source>
</reference>
<dbReference type="EMBL" id="LXQA010020515">
    <property type="protein sequence ID" value="MCH91483.1"/>
    <property type="molecule type" value="Genomic_DNA"/>
</dbReference>
<sequence>MSSHLRTTVNLLPSRRFLDPDLLSFFGWFLRRFVAFGWRLFVLGVLVLASFCFPPRRRAEAGLGRWRRRHWFWAGYCCGSVFLGLGKAARSIFLGLGWVKLRRSWVFLGLGKAVGATAGTVSVAARVSGFGFWFLCIQFDHYCCLLGGGLQAETYLP</sequence>
<accession>A0A392MW04</accession>
<dbReference type="Proteomes" id="UP000265520">
    <property type="component" value="Unassembled WGS sequence"/>
</dbReference>
<comment type="caution">
    <text evidence="2">The sequence shown here is derived from an EMBL/GenBank/DDBJ whole genome shotgun (WGS) entry which is preliminary data.</text>
</comment>
<keyword evidence="1" id="KW-0812">Transmembrane</keyword>
<proteinExistence type="predicted"/>
<evidence type="ECO:0000256" key="1">
    <source>
        <dbReference type="SAM" id="Phobius"/>
    </source>
</evidence>
<keyword evidence="1" id="KW-1133">Transmembrane helix</keyword>
<feature type="transmembrane region" description="Helical" evidence="1">
    <location>
        <begin position="33"/>
        <end position="53"/>
    </location>
</feature>
<evidence type="ECO:0008006" key="4">
    <source>
        <dbReference type="Google" id="ProtNLM"/>
    </source>
</evidence>
<feature type="non-terminal residue" evidence="2">
    <location>
        <position position="157"/>
    </location>
</feature>
<keyword evidence="1" id="KW-0472">Membrane</keyword>
<feature type="transmembrane region" description="Helical" evidence="1">
    <location>
        <begin position="73"/>
        <end position="99"/>
    </location>
</feature>
<organism evidence="2 3">
    <name type="scientific">Trifolium medium</name>
    <dbReference type="NCBI Taxonomy" id="97028"/>
    <lineage>
        <taxon>Eukaryota</taxon>
        <taxon>Viridiplantae</taxon>
        <taxon>Streptophyta</taxon>
        <taxon>Embryophyta</taxon>
        <taxon>Tracheophyta</taxon>
        <taxon>Spermatophyta</taxon>
        <taxon>Magnoliopsida</taxon>
        <taxon>eudicotyledons</taxon>
        <taxon>Gunneridae</taxon>
        <taxon>Pentapetalae</taxon>
        <taxon>rosids</taxon>
        <taxon>fabids</taxon>
        <taxon>Fabales</taxon>
        <taxon>Fabaceae</taxon>
        <taxon>Papilionoideae</taxon>
        <taxon>50 kb inversion clade</taxon>
        <taxon>NPAAA clade</taxon>
        <taxon>Hologalegina</taxon>
        <taxon>IRL clade</taxon>
        <taxon>Trifolieae</taxon>
        <taxon>Trifolium</taxon>
    </lineage>
</organism>